<dbReference type="Proteomes" id="UP001339962">
    <property type="component" value="Unassembled WGS sequence"/>
</dbReference>
<evidence type="ECO:0000256" key="1">
    <source>
        <dbReference type="SAM" id="MobiDB-lite"/>
    </source>
</evidence>
<accession>A0ABD5IYZ2</accession>
<reference evidence="2 3" key="1">
    <citation type="submission" date="2023-03" db="EMBL/GenBank/DDBJ databases">
        <title>Bacillus Genome Sequencing.</title>
        <authorList>
            <person name="Dunlap C."/>
        </authorList>
    </citation>
    <scope>NUCLEOTIDE SEQUENCE [LARGE SCALE GENOMIC DNA]</scope>
    <source>
        <strain evidence="2 3">NRS-38</strain>
    </source>
</reference>
<comment type="caution">
    <text evidence="2">The sequence shown here is derived from an EMBL/GenBank/DDBJ whole genome shotgun (WGS) entry which is preliminary data.</text>
</comment>
<proteinExistence type="predicted"/>
<gene>
    <name evidence="2" type="ORF">P9850_12210</name>
</gene>
<dbReference type="RefSeq" id="WP_328218798.1">
    <property type="nucleotide sequence ID" value="NZ_JARTLI010000027.1"/>
</dbReference>
<name>A0ABD5IYZ2_9BACL</name>
<sequence>MQENQKLIEKVEKKKILMLDEGLGSSCGYYSEDDRNRLVEFHQELFRLTNRHKQQKGLFFGAHGTACRSSGAAGRQLAIADTGQRQAVSHRCPPTRADTPHP</sequence>
<dbReference type="AlphaFoldDB" id="A0ABD5IYZ2"/>
<organism evidence="2 3">
    <name type="scientific">Anoxybacteroides rupiense</name>
    <dbReference type="NCBI Taxonomy" id="311460"/>
    <lineage>
        <taxon>Bacteria</taxon>
        <taxon>Bacillati</taxon>
        <taxon>Bacillota</taxon>
        <taxon>Bacilli</taxon>
        <taxon>Bacillales</taxon>
        <taxon>Anoxybacillaceae</taxon>
        <taxon>Anoxybacteroides</taxon>
    </lineage>
</organism>
<dbReference type="EMBL" id="JARTLI010000027">
    <property type="protein sequence ID" value="MED5052581.1"/>
    <property type="molecule type" value="Genomic_DNA"/>
</dbReference>
<protein>
    <submittedName>
        <fullName evidence="2">Uncharacterized protein</fullName>
    </submittedName>
</protein>
<feature type="region of interest" description="Disordered" evidence="1">
    <location>
        <begin position="78"/>
        <end position="102"/>
    </location>
</feature>
<evidence type="ECO:0000313" key="3">
    <source>
        <dbReference type="Proteomes" id="UP001339962"/>
    </source>
</evidence>
<evidence type="ECO:0000313" key="2">
    <source>
        <dbReference type="EMBL" id="MED5052581.1"/>
    </source>
</evidence>